<name>A0A4Y7PIU1_9AGAM</name>
<gene>
    <name evidence="3" type="ORF">BD410DRAFT_856978</name>
</gene>
<dbReference type="VEuPathDB" id="FungiDB:BD410DRAFT_856978"/>
<evidence type="ECO:0000313" key="4">
    <source>
        <dbReference type="Proteomes" id="UP000294933"/>
    </source>
</evidence>
<accession>A0A4Y7PIU1</accession>
<evidence type="ECO:0000256" key="2">
    <source>
        <dbReference type="SAM" id="SignalP"/>
    </source>
</evidence>
<dbReference type="AlphaFoldDB" id="A0A4Y7PIU1"/>
<dbReference type="Proteomes" id="UP000294933">
    <property type="component" value="Unassembled WGS sequence"/>
</dbReference>
<evidence type="ECO:0008006" key="5">
    <source>
        <dbReference type="Google" id="ProtNLM"/>
    </source>
</evidence>
<feature type="signal peptide" evidence="2">
    <location>
        <begin position="1"/>
        <end position="18"/>
    </location>
</feature>
<dbReference type="Gene3D" id="1.10.1740.120">
    <property type="match status" value="1"/>
</dbReference>
<reference evidence="3 4" key="1">
    <citation type="submission" date="2018-06" db="EMBL/GenBank/DDBJ databases">
        <title>A transcriptomic atlas of mushroom development highlights an independent origin of complex multicellularity.</title>
        <authorList>
            <consortium name="DOE Joint Genome Institute"/>
            <person name="Krizsan K."/>
            <person name="Almasi E."/>
            <person name="Merenyi Z."/>
            <person name="Sahu N."/>
            <person name="Viragh M."/>
            <person name="Koszo T."/>
            <person name="Mondo S."/>
            <person name="Kiss B."/>
            <person name="Balint B."/>
            <person name="Kues U."/>
            <person name="Barry K."/>
            <person name="Hegedus J.C."/>
            <person name="Henrissat B."/>
            <person name="Johnson J."/>
            <person name="Lipzen A."/>
            <person name="Ohm R."/>
            <person name="Nagy I."/>
            <person name="Pangilinan J."/>
            <person name="Yan J."/>
            <person name="Xiong Y."/>
            <person name="Grigoriev I.V."/>
            <person name="Hibbett D.S."/>
            <person name="Nagy L.G."/>
        </authorList>
    </citation>
    <scope>NUCLEOTIDE SEQUENCE [LARGE SCALE GENOMIC DNA]</scope>
    <source>
        <strain evidence="3 4">SZMC22713</strain>
    </source>
</reference>
<organism evidence="3 4">
    <name type="scientific">Rickenella mellea</name>
    <dbReference type="NCBI Taxonomy" id="50990"/>
    <lineage>
        <taxon>Eukaryota</taxon>
        <taxon>Fungi</taxon>
        <taxon>Dikarya</taxon>
        <taxon>Basidiomycota</taxon>
        <taxon>Agaricomycotina</taxon>
        <taxon>Agaricomycetes</taxon>
        <taxon>Hymenochaetales</taxon>
        <taxon>Rickenellaceae</taxon>
        <taxon>Rickenella</taxon>
    </lineage>
</organism>
<evidence type="ECO:0000256" key="1">
    <source>
        <dbReference type="SAM" id="MobiDB-lite"/>
    </source>
</evidence>
<feature type="region of interest" description="Disordered" evidence="1">
    <location>
        <begin position="105"/>
        <end position="158"/>
    </location>
</feature>
<evidence type="ECO:0000313" key="3">
    <source>
        <dbReference type="EMBL" id="TDL15006.1"/>
    </source>
</evidence>
<feature type="compositionally biased region" description="Acidic residues" evidence="1">
    <location>
        <begin position="106"/>
        <end position="117"/>
    </location>
</feature>
<proteinExistence type="predicted"/>
<feature type="chain" id="PRO_5021430064" description="Fungal calcium binding protein domain-containing protein" evidence="2">
    <location>
        <begin position="19"/>
        <end position="203"/>
    </location>
</feature>
<feature type="compositionally biased region" description="Gly residues" evidence="1">
    <location>
        <begin position="118"/>
        <end position="144"/>
    </location>
</feature>
<dbReference type="EMBL" id="ML170295">
    <property type="protein sequence ID" value="TDL15006.1"/>
    <property type="molecule type" value="Genomic_DNA"/>
</dbReference>
<sequence>MKLTITFLTLAVALPILAMPTPSEVSMCRKRRLGKRCDITGCIASLALTVPPCATAAAGERLNHVADADCVIALGEAIENFGRCSSCFPDPDTNTNSVLSAIENFLGDDGDGSEPGEGDGGIGGGDGGDGSGDGGDGGGDGGDGGGDEVFTLPHMSTWTPGGVQVESAQTPGISGIPIMTVHRLYQESGRTPAGLQPEFVPVK</sequence>
<protein>
    <recommendedName>
        <fullName evidence="5">Fungal calcium binding protein domain-containing protein</fullName>
    </recommendedName>
</protein>
<keyword evidence="2" id="KW-0732">Signal</keyword>
<keyword evidence="4" id="KW-1185">Reference proteome</keyword>